<dbReference type="Proteomes" id="UP000075243">
    <property type="component" value="Unassembled WGS sequence"/>
</dbReference>
<name>A0A151QW10_CAJCA</name>
<sequence length="54" mass="6254">METTLVGVEDRRVKQHKGKEIPLVKVIWGGAIPESVTWELEEKMKESYPDLLIF</sequence>
<proteinExistence type="predicted"/>
<accession>A0A151QW10</accession>
<organism evidence="1 2">
    <name type="scientific">Cajanus cajan</name>
    <name type="common">Pigeon pea</name>
    <name type="synonym">Cajanus indicus</name>
    <dbReference type="NCBI Taxonomy" id="3821"/>
    <lineage>
        <taxon>Eukaryota</taxon>
        <taxon>Viridiplantae</taxon>
        <taxon>Streptophyta</taxon>
        <taxon>Embryophyta</taxon>
        <taxon>Tracheophyta</taxon>
        <taxon>Spermatophyta</taxon>
        <taxon>Magnoliopsida</taxon>
        <taxon>eudicotyledons</taxon>
        <taxon>Gunneridae</taxon>
        <taxon>Pentapetalae</taxon>
        <taxon>rosids</taxon>
        <taxon>fabids</taxon>
        <taxon>Fabales</taxon>
        <taxon>Fabaceae</taxon>
        <taxon>Papilionoideae</taxon>
        <taxon>50 kb inversion clade</taxon>
        <taxon>NPAAA clade</taxon>
        <taxon>indigoferoid/millettioid clade</taxon>
        <taxon>Phaseoleae</taxon>
        <taxon>Cajanus</taxon>
    </lineage>
</organism>
<evidence type="ECO:0000313" key="1">
    <source>
        <dbReference type="EMBL" id="KYP34422.1"/>
    </source>
</evidence>
<evidence type="ECO:0008006" key="3">
    <source>
        <dbReference type="Google" id="ProtNLM"/>
    </source>
</evidence>
<dbReference type="AlphaFoldDB" id="A0A151QW10"/>
<evidence type="ECO:0000313" key="2">
    <source>
        <dbReference type="Proteomes" id="UP000075243"/>
    </source>
</evidence>
<gene>
    <name evidence="1" type="ORF">KK1_044619</name>
</gene>
<reference evidence="1" key="1">
    <citation type="journal article" date="2012" name="Nat. Biotechnol.">
        <title>Draft genome sequence of pigeonpea (Cajanus cajan), an orphan legume crop of resource-poor farmers.</title>
        <authorList>
            <person name="Varshney R.K."/>
            <person name="Chen W."/>
            <person name="Li Y."/>
            <person name="Bharti A.K."/>
            <person name="Saxena R.K."/>
            <person name="Schlueter J.A."/>
            <person name="Donoghue M.T."/>
            <person name="Azam S."/>
            <person name="Fan G."/>
            <person name="Whaley A.M."/>
            <person name="Farmer A.D."/>
            <person name="Sheridan J."/>
            <person name="Iwata A."/>
            <person name="Tuteja R."/>
            <person name="Penmetsa R.V."/>
            <person name="Wu W."/>
            <person name="Upadhyaya H.D."/>
            <person name="Yang S.P."/>
            <person name="Shah T."/>
            <person name="Saxena K.B."/>
            <person name="Michael T."/>
            <person name="McCombie W.R."/>
            <person name="Yang B."/>
            <person name="Zhang G."/>
            <person name="Yang H."/>
            <person name="Wang J."/>
            <person name="Spillane C."/>
            <person name="Cook D.R."/>
            <person name="May G.D."/>
            <person name="Xu X."/>
            <person name="Jackson S.A."/>
        </authorList>
    </citation>
    <scope>NUCLEOTIDE SEQUENCE [LARGE SCALE GENOMIC DNA]</scope>
</reference>
<dbReference type="Gramene" id="C.cajan_47985.t">
    <property type="protein sequence ID" value="C.cajan_47985.t.cds1"/>
    <property type="gene ID" value="C.cajan_47985"/>
</dbReference>
<dbReference type="EMBL" id="KQ484601">
    <property type="protein sequence ID" value="KYP34422.1"/>
    <property type="molecule type" value="Genomic_DNA"/>
</dbReference>
<keyword evidence="2" id="KW-1185">Reference proteome</keyword>
<protein>
    <recommendedName>
        <fullName evidence="3">Chromo domain-containing protein</fullName>
    </recommendedName>
</protein>